<keyword evidence="2" id="KW-1185">Reference proteome</keyword>
<comment type="caution">
    <text evidence="1">The sequence shown here is derived from an EMBL/GenBank/DDBJ whole genome shotgun (WGS) entry which is preliminary data.</text>
</comment>
<accession>A0A4Z1PFG5</accession>
<gene>
    <name evidence="1" type="ORF">E6O75_ATG07668</name>
</gene>
<name>A0A4Z1PFG5_9PEZI</name>
<protein>
    <submittedName>
        <fullName evidence="1">Uncharacterized protein</fullName>
    </submittedName>
</protein>
<dbReference type="AlphaFoldDB" id="A0A4Z1PFG5"/>
<dbReference type="Proteomes" id="UP000298493">
    <property type="component" value="Unassembled WGS sequence"/>
</dbReference>
<proteinExistence type="predicted"/>
<dbReference type="EMBL" id="SNSC02000011">
    <property type="protein sequence ID" value="TID20208.1"/>
    <property type="molecule type" value="Genomic_DNA"/>
</dbReference>
<evidence type="ECO:0000313" key="1">
    <source>
        <dbReference type="EMBL" id="TID20208.1"/>
    </source>
</evidence>
<reference evidence="1 2" key="1">
    <citation type="submission" date="2019-04" db="EMBL/GenBank/DDBJ databases">
        <title>High contiguity whole genome sequence and gene annotation resource for two Venturia nashicola isolates.</title>
        <authorList>
            <person name="Prokchorchik M."/>
            <person name="Won K."/>
            <person name="Lee Y."/>
            <person name="Choi E.D."/>
            <person name="Segonzac C."/>
            <person name="Sohn K.H."/>
        </authorList>
    </citation>
    <scope>NUCLEOTIDE SEQUENCE [LARGE SCALE GENOMIC DNA]</scope>
    <source>
        <strain evidence="1 2">PRI2</strain>
    </source>
</reference>
<organism evidence="1 2">
    <name type="scientific">Venturia nashicola</name>
    <dbReference type="NCBI Taxonomy" id="86259"/>
    <lineage>
        <taxon>Eukaryota</taxon>
        <taxon>Fungi</taxon>
        <taxon>Dikarya</taxon>
        <taxon>Ascomycota</taxon>
        <taxon>Pezizomycotina</taxon>
        <taxon>Dothideomycetes</taxon>
        <taxon>Pleosporomycetidae</taxon>
        <taxon>Venturiales</taxon>
        <taxon>Venturiaceae</taxon>
        <taxon>Venturia</taxon>
    </lineage>
</organism>
<sequence>MSLISLIASQIHPRDLDGMIVTSQSLTYPVHLAMMTANENEYKDPASASNNKYPNDEVSMVGDFRKLKRDLKTLSLLLDFGSKTVIITTR</sequence>
<evidence type="ECO:0000313" key="2">
    <source>
        <dbReference type="Proteomes" id="UP000298493"/>
    </source>
</evidence>